<keyword evidence="1" id="KW-0812">Transmembrane</keyword>
<name>A0AAD5D0H8_AMBAR</name>
<keyword evidence="3" id="KW-1185">Reference proteome</keyword>
<accession>A0AAD5D0H8</accession>
<feature type="non-terminal residue" evidence="2">
    <location>
        <position position="1"/>
    </location>
</feature>
<reference evidence="2" key="1">
    <citation type="submission" date="2022-06" db="EMBL/GenBank/DDBJ databases">
        <title>Uncovering the hologenomic basis of an extraordinary plant invasion.</title>
        <authorList>
            <person name="Bieker V.C."/>
            <person name="Martin M.D."/>
            <person name="Gilbert T."/>
            <person name="Hodgins K."/>
            <person name="Battlay P."/>
            <person name="Petersen B."/>
            <person name="Wilson J."/>
        </authorList>
    </citation>
    <scope>NUCLEOTIDE SEQUENCE</scope>
    <source>
        <strain evidence="2">AA19_3_7</strain>
        <tissue evidence="2">Leaf</tissue>
    </source>
</reference>
<keyword evidence="1" id="KW-1133">Transmembrane helix</keyword>
<evidence type="ECO:0000256" key="1">
    <source>
        <dbReference type="SAM" id="Phobius"/>
    </source>
</evidence>
<proteinExistence type="predicted"/>
<comment type="caution">
    <text evidence="2">The sequence shown here is derived from an EMBL/GenBank/DDBJ whole genome shotgun (WGS) entry which is preliminary data.</text>
</comment>
<sequence length="106" mass="12122">IKFNHYPANGFAQQKRMKTRCRKEGEKIDLKVHNFKGAGRVTLSTYKTDEVYLSVDWLFLYVMLLIVAFVEASMNTTCQIKNYDGNIQSVVVVVYASTGKAKLELH</sequence>
<keyword evidence="1" id="KW-0472">Membrane</keyword>
<dbReference type="EMBL" id="JAMZMK010006146">
    <property type="protein sequence ID" value="KAI7750499.1"/>
    <property type="molecule type" value="Genomic_DNA"/>
</dbReference>
<evidence type="ECO:0000313" key="3">
    <source>
        <dbReference type="Proteomes" id="UP001206925"/>
    </source>
</evidence>
<protein>
    <submittedName>
        <fullName evidence="2">Uncharacterized protein</fullName>
    </submittedName>
</protein>
<dbReference type="Proteomes" id="UP001206925">
    <property type="component" value="Unassembled WGS sequence"/>
</dbReference>
<feature type="transmembrane region" description="Helical" evidence="1">
    <location>
        <begin position="51"/>
        <end position="70"/>
    </location>
</feature>
<dbReference type="AlphaFoldDB" id="A0AAD5D0H8"/>
<evidence type="ECO:0000313" key="2">
    <source>
        <dbReference type="EMBL" id="KAI7750499.1"/>
    </source>
</evidence>
<organism evidence="2 3">
    <name type="scientific">Ambrosia artemisiifolia</name>
    <name type="common">Common ragweed</name>
    <dbReference type="NCBI Taxonomy" id="4212"/>
    <lineage>
        <taxon>Eukaryota</taxon>
        <taxon>Viridiplantae</taxon>
        <taxon>Streptophyta</taxon>
        <taxon>Embryophyta</taxon>
        <taxon>Tracheophyta</taxon>
        <taxon>Spermatophyta</taxon>
        <taxon>Magnoliopsida</taxon>
        <taxon>eudicotyledons</taxon>
        <taxon>Gunneridae</taxon>
        <taxon>Pentapetalae</taxon>
        <taxon>asterids</taxon>
        <taxon>campanulids</taxon>
        <taxon>Asterales</taxon>
        <taxon>Asteraceae</taxon>
        <taxon>Asteroideae</taxon>
        <taxon>Heliantheae alliance</taxon>
        <taxon>Heliantheae</taxon>
        <taxon>Ambrosia</taxon>
    </lineage>
</organism>
<gene>
    <name evidence="2" type="ORF">M8C21_004887</name>
</gene>